<keyword evidence="7" id="KW-1185">Reference proteome</keyword>
<dbReference type="PANTHER" id="PTHR43214">
    <property type="entry name" value="TWO-COMPONENT RESPONSE REGULATOR"/>
    <property type="match status" value="1"/>
</dbReference>
<sequence>MARPPPRPPCAAPRESAPPRTGPCRRPPSPAGTGGTSPGDRPPSRERDIVTASKTTSAPITPLTPTLLRVAQHLAHGLAPKDIGAQTGLSAETVRQYMRDIRESLHCPPRCKPPVMVHRLFATQQVAVPAPDRPAPQFSPEDLLLLRAVAEHSNPRNVALAAKLAPADLRAALDQLLVDTGAKDTTQMVILAHGWNLLTAEPTRVGASQ</sequence>
<dbReference type="InterPro" id="IPR000792">
    <property type="entry name" value="Tscrpt_reg_LuxR_C"/>
</dbReference>
<keyword evidence="2 6" id="KW-0238">DNA-binding</keyword>
<name>D9Y0U4_9ACTN</name>
<evidence type="ECO:0000256" key="4">
    <source>
        <dbReference type="SAM" id="MobiDB-lite"/>
    </source>
</evidence>
<dbReference type="eggNOG" id="ENOG5030HU9">
    <property type="taxonomic scope" value="Bacteria"/>
</dbReference>
<reference evidence="6" key="1">
    <citation type="submission" date="2009-02" db="EMBL/GenBank/DDBJ databases">
        <title>Annotation of Streptomyces griseoflavus strain Tu4000.</title>
        <authorList>
            <consortium name="The Broad Institute Genome Sequencing Platform"/>
            <consortium name="Broad Institute Microbial Sequencing Center"/>
            <person name="Fischbach M."/>
            <person name="Godfrey P."/>
            <person name="Ward D."/>
            <person name="Young S."/>
            <person name="Zeng Q."/>
            <person name="Koehrsen M."/>
            <person name="Alvarado L."/>
            <person name="Berlin A.M."/>
            <person name="Bochicchio J."/>
            <person name="Borenstein D."/>
            <person name="Chapman S.B."/>
            <person name="Chen Z."/>
            <person name="Engels R."/>
            <person name="Freedman E."/>
            <person name="Gellesch M."/>
            <person name="Goldberg J."/>
            <person name="Griggs A."/>
            <person name="Gujja S."/>
            <person name="Heilman E.R."/>
            <person name="Heiman D.I."/>
            <person name="Hepburn T.A."/>
            <person name="Howarth C."/>
            <person name="Jen D."/>
            <person name="Larson L."/>
            <person name="Lewis B."/>
            <person name="Mehta T."/>
            <person name="Park D."/>
            <person name="Pearson M."/>
            <person name="Richards J."/>
            <person name="Roberts A."/>
            <person name="Saif S."/>
            <person name="Shea T.D."/>
            <person name="Shenoy N."/>
            <person name="Sisk P."/>
            <person name="Stolte C."/>
            <person name="Sykes S.N."/>
            <person name="Thomson T."/>
            <person name="Walk T."/>
            <person name="White J."/>
            <person name="Yandava C."/>
            <person name="Straight P."/>
            <person name="Clardy J."/>
            <person name="Hung D."/>
            <person name="Kolter R."/>
            <person name="Mekalanos J."/>
            <person name="Walker S."/>
            <person name="Walsh C.T."/>
            <person name="Wieland-Brown L.C."/>
            <person name="Haas B."/>
            <person name="Nusbaum C."/>
            <person name="Birren B."/>
        </authorList>
    </citation>
    <scope>NUCLEOTIDE SEQUENCE [LARGE SCALE GENOMIC DNA]</scope>
    <source>
        <strain evidence="6">Tu4000</strain>
    </source>
</reference>
<evidence type="ECO:0000256" key="2">
    <source>
        <dbReference type="ARBA" id="ARBA00023125"/>
    </source>
</evidence>
<gene>
    <name evidence="6" type="ORF">SSRG_00046</name>
</gene>
<dbReference type="InterPro" id="IPR039420">
    <property type="entry name" value="WalR-like"/>
</dbReference>
<keyword evidence="1" id="KW-0805">Transcription regulation</keyword>
<evidence type="ECO:0000259" key="5">
    <source>
        <dbReference type="SMART" id="SM00421"/>
    </source>
</evidence>
<evidence type="ECO:0000313" key="6">
    <source>
        <dbReference type="EMBL" id="EFL37242.1"/>
    </source>
</evidence>
<dbReference type="SMART" id="SM00421">
    <property type="entry name" value="HTH_LUXR"/>
    <property type="match status" value="1"/>
</dbReference>
<accession>D9Y0U4</accession>
<dbReference type="InterPro" id="IPR036388">
    <property type="entry name" value="WH-like_DNA-bd_sf"/>
</dbReference>
<keyword evidence="3" id="KW-0804">Transcription</keyword>
<dbReference type="Proteomes" id="UP000002968">
    <property type="component" value="Unassembled WGS sequence"/>
</dbReference>
<dbReference type="SUPFAM" id="SSF46894">
    <property type="entry name" value="C-terminal effector domain of the bipartite response regulators"/>
    <property type="match status" value="1"/>
</dbReference>
<dbReference type="GO" id="GO:0006355">
    <property type="term" value="P:regulation of DNA-templated transcription"/>
    <property type="evidence" value="ECO:0007669"/>
    <property type="project" value="InterPro"/>
</dbReference>
<protein>
    <submittedName>
        <fullName evidence="6">DNA-binding protein</fullName>
    </submittedName>
</protein>
<dbReference type="GO" id="GO:0003677">
    <property type="term" value="F:DNA binding"/>
    <property type="evidence" value="ECO:0007669"/>
    <property type="project" value="UniProtKB-KW"/>
</dbReference>
<evidence type="ECO:0000256" key="1">
    <source>
        <dbReference type="ARBA" id="ARBA00023015"/>
    </source>
</evidence>
<dbReference type="InterPro" id="IPR016032">
    <property type="entry name" value="Sig_transdc_resp-reg_C-effctor"/>
</dbReference>
<evidence type="ECO:0000256" key="3">
    <source>
        <dbReference type="ARBA" id="ARBA00023163"/>
    </source>
</evidence>
<dbReference type="STRING" id="467200.SSRG_00046"/>
<feature type="compositionally biased region" description="Pro residues" evidence="4">
    <location>
        <begin position="1"/>
        <end position="11"/>
    </location>
</feature>
<dbReference type="EMBL" id="GG657758">
    <property type="protein sequence ID" value="EFL37242.1"/>
    <property type="molecule type" value="Genomic_DNA"/>
</dbReference>
<organism evidence="6 7">
    <name type="scientific">Streptomyces griseoflavus Tu4000</name>
    <dbReference type="NCBI Taxonomy" id="467200"/>
    <lineage>
        <taxon>Bacteria</taxon>
        <taxon>Bacillati</taxon>
        <taxon>Actinomycetota</taxon>
        <taxon>Actinomycetes</taxon>
        <taxon>Kitasatosporales</taxon>
        <taxon>Streptomycetaceae</taxon>
        <taxon>Streptomyces</taxon>
    </lineage>
</organism>
<dbReference type="PANTHER" id="PTHR43214:SF24">
    <property type="entry name" value="TRANSCRIPTIONAL REGULATORY PROTEIN NARL-RELATED"/>
    <property type="match status" value="1"/>
</dbReference>
<dbReference type="HOGENOM" id="CLU_114130_0_0_11"/>
<dbReference type="Gene3D" id="1.10.10.10">
    <property type="entry name" value="Winged helix-like DNA-binding domain superfamily/Winged helix DNA-binding domain"/>
    <property type="match status" value="1"/>
</dbReference>
<feature type="domain" description="HTH luxR-type" evidence="5">
    <location>
        <begin position="60"/>
        <end position="117"/>
    </location>
</feature>
<proteinExistence type="predicted"/>
<evidence type="ECO:0000313" key="7">
    <source>
        <dbReference type="Proteomes" id="UP000002968"/>
    </source>
</evidence>
<feature type="region of interest" description="Disordered" evidence="4">
    <location>
        <begin position="1"/>
        <end position="47"/>
    </location>
</feature>
<dbReference type="AlphaFoldDB" id="D9Y0U4"/>